<evidence type="ECO:0000313" key="3">
    <source>
        <dbReference type="Proteomes" id="UP000827092"/>
    </source>
</evidence>
<dbReference type="Proteomes" id="UP000827092">
    <property type="component" value="Unassembled WGS sequence"/>
</dbReference>
<gene>
    <name evidence="2" type="ORF">JTE90_024703</name>
</gene>
<evidence type="ECO:0000256" key="1">
    <source>
        <dbReference type="SAM" id="MobiDB-lite"/>
    </source>
</evidence>
<feature type="region of interest" description="Disordered" evidence="1">
    <location>
        <begin position="136"/>
        <end position="160"/>
    </location>
</feature>
<comment type="caution">
    <text evidence="2">The sequence shown here is derived from an EMBL/GenBank/DDBJ whole genome shotgun (WGS) entry which is preliminary data.</text>
</comment>
<protein>
    <submittedName>
        <fullName evidence="2">Uncharacterized protein</fullName>
    </submittedName>
</protein>
<keyword evidence="3" id="KW-1185">Reference proteome</keyword>
<organism evidence="2 3">
    <name type="scientific">Oedothorax gibbosus</name>
    <dbReference type="NCBI Taxonomy" id="931172"/>
    <lineage>
        <taxon>Eukaryota</taxon>
        <taxon>Metazoa</taxon>
        <taxon>Ecdysozoa</taxon>
        <taxon>Arthropoda</taxon>
        <taxon>Chelicerata</taxon>
        <taxon>Arachnida</taxon>
        <taxon>Araneae</taxon>
        <taxon>Araneomorphae</taxon>
        <taxon>Entelegynae</taxon>
        <taxon>Araneoidea</taxon>
        <taxon>Linyphiidae</taxon>
        <taxon>Erigoninae</taxon>
        <taxon>Oedothorax</taxon>
    </lineage>
</organism>
<accession>A0AAV6UB55</accession>
<dbReference type="EMBL" id="JAFNEN010000539">
    <property type="protein sequence ID" value="KAG8180954.1"/>
    <property type="molecule type" value="Genomic_DNA"/>
</dbReference>
<evidence type="ECO:0000313" key="2">
    <source>
        <dbReference type="EMBL" id="KAG8180954.1"/>
    </source>
</evidence>
<sequence>MMLRIHEKISQSSEVVLVDAAGVIDKEMHRFGANGEVCKHSLTVMEFLENEMKTAFNLLTPQLKIDVFYIAEPGHVLEEDRLLPLRKDPSNVSHVKVDDGVSVNTSSSLQLTDDFPVQILPLEMTNIISEKIKTVSNGKANEESKQDEGKPEEFDKNSTMMEFEKIIQS</sequence>
<name>A0AAV6UB55_9ARAC</name>
<reference evidence="2 3" key="1">
    <citation type="journal article" date="2022" name="Nat. Ecol. Evol.">
        <title>A masculinizing supergene underlies an exaggerated male reproductive morph in a spider.</title>
        <authorList>
            <person name="Hendrickx F."/>
            <person name="De Corte Z."/>
            <person name="Sonet G."/>
            <person name="Van Belleghem S.M."/>
            <person name="Kostlbacher S."/>
            <person name="Vangestel C."/>
        </authorList>
    </citation>
    <scope>NUCLEOTIDE SEQUENCE [LARGE SCALE GENOMIC DNA]</scope>
    <source>
        <strain evidence="2">W744_W776</strain>
    </source>
</reference>
<feature type="compositionally biased region" description="Basic and acidic residues" evidence="1">
    <location>
        <begin position="140"/>
        <end position="160"/>
    </location>
</feature>
<dbReference type="AlphaFoldDB" id="A0AAV6UB55"/>
<proteinExistence type="predicted"/>